<protein>
    <submittedName>
        <fullName evidence="2">Uncharacterized protein</fullName>
    </submittedName>
</protein>
<evidence type="ECO:0000313" key="2">
    <source>
        <dbReference type="EMBL" id="EGC31200.1"/>
    </source>
</evidence>
<accession>F0ZXX1</accession>
<keyword evidence="1" id="KW-0812">Transmembrane</keyword>
<gene>
    <name evidence="2" type="ORF">DICPUDRAFT_82882</name>
</gene>
<feature type="transmembrane region" description="Helical" evidence="1">
    <location>
        <begin position="286"/>
        <end position="303"/>
    </location>
</feature>
<organism evidence="2 3">
    <name type="scientific">Dictyostelium purpureum</name>
    <name type="common">Slime mold</name>
    <dbReference type="NCBI Taxonomy" id="5786"/>
    <lineage>
        <taxon>Eukaryota</taxon>
        <taxon>Amoebozoa</taxon>
        <taxon>Evosea</taxon>
        <taxon>Eumycetozoa</taxon>
        <taxon>Dictyostelia</taxon>
        <taxon>Dictyosteliales</taxon>
        <taxon>Dictyosteliaceae</taxon>
        <taxon>Dictyostelium</taxon>
    </lineage>
</organism>
<keyword evidence="1" id="KW-1133">Transmembrane helix</keyword>
<dbReference type="AlphaFoldDB" id="F0ZXX1"/>
<feature type="transmembrane region" description="Helical" evidence="1">
    <location>
        <begin position="99"/>
        <end position="118"/>
    </location>
</feature>
<dbReference type="Proteomes" id="UP000001064">
    <property type="component" value="Unassembled WGS sequence"/>
</dbReference>
<dbReference type="KEGG" id="dpp:DICPUDRAFT_82882"/>
<evidence type="ECO:0000313" key="3">
    <source>
        <dbReference type="Proteomes" id="UP000001064"/>
    </source>
</evidence>
<dbReference type="GO" id="GO:0016020">
    <property type="term" value="C:membrane"/>
    <property type="evidence" value="ECO:0000318"/>
    <property type="project" value="GO_Central"/>
</dbReference>
<dbReference type="GO" id="GO:0030968">
    <property type="term" value="P:endoplasmic reticulum unfolded protein response"/>
    <property type="evidence" value="ECO:0000318"/>
    <property type="project" value="GO_Central"/>
</dbReference>
<feature type="transmembrane region" description="Helical" evidence="1">
    <location>
        <begin position="252"/>
        <end position="274"/>
    </location>
</feature>
<feature type="transmembrane region" description="Helical" evidence="1">
    <location>
        <begin position="193"/>
        <end position="213"/>
    </location>
</feature>
<dbReference type="VEuPathDB" id="AmoebaDB:DICPUDRAFT_82882"/>
<dbReference type="EMBL" id="GL871269">
    <property type="protein sequence ID" value="EGC31200.1"/>
    <property type="molecule type" value="Genomic_DNA"/>
</dbReference>
<feature type="transmembrane region" description="Helical" evidence="1">
    <location>
        <begin position="219"/>
        <end position="240"/>
    </location>
</feature>
<keyword evidence="3" id="KW-1185">Reference proteome</keyword>
<dbReference type="RefSeq" id="XP_003292260.1">
    <property type="nucleotide sequence ID" value="XM_003292212.1"/>
</dbReference>
<name>F0ZXX1_DICPU</name>
<dbReference type="GO" id="GO:0005262">
    <property type="term" value="F:calcium channel activity"/>
    <property type="evidence" value="ECO:0000318"/>
    <property type="project" value="GO_Central"/>
</dbReference>
<keyword evidence="1" id="KW-0472">Membrane</keyword>
<reference evidence="3" key="1">
    <citation type="journal article" date="2011" name="Genome Biol.">
        <title>Comparative genomics of the social amoebae Dictyostelium discoideum and Dictyostelium purpureum.</title>
        <authorList>
            <consortium name="US DOE Joint Genome Institute (JGI-PGF)"/>
            <person name="Sucgang R."/>
            <person name="Kuo A."/>
            <person name="Tian X."/>
            <person name="Salerno W."/>
            <person name="Parikh A."/>
            <person name="Feasley C.L."/>
            <person name="Dalin E."/>
            <person name="Tu H."/>
            <person name="Huang E."/>
            <person name="Barry K."/>
            <person name="Lindquist E."/>
            <person name="Shapiro H."/>
            <person name="Bruce D."/>
            <person name="Schmutz J."/>
            <person name="Salamov A."/>
            <person name="Fey P."/>
            <person name="Gaudet P."/>
            <person name="Anjard C."/>
            <person name="Babu M.M."/>
            <person name="Basu S."/>
            <person name="Bushmanova Y."/>
            <person name="van der Wel H."/>
            <person name="Katoh-Kurasawa M."/>
            <person name="Dinh C."/>
            <person name="Coutinho P.M."/>
            <person name="Saito T."/>
            <person name="Elias M."/>
            <person name="Schaap P."/>
            <person name="Kay R.R."/>
            <person name="Henrissat B."/>
            <person name="Eichinger L."/>
            <person name="Rivero F."/>
            <person name="Putnam N.H."/>
            <person name="West C.M."/>
            <person name="Loomis W.F."/>
            <person name="Chisholm R.L."/>
            <person name="Shaulsky G."/>
            <person name="Strassmann J.E."/>
            <person name="Queller D.C."/>
            <person name="Kuspa A."/>
            <person name="Grigoriev I.V."/>
        </authorList>
    </citation>
    <scope>NUCLEOTIDE SEQUENCE [LARGE SCALE GENOMIC DNA]</scope>
    <source>
        <strain evidence="3">QSDP1</strain>
    </source>
</reference>
<sequence>MSKIKKFNQIPFYKISNNINENFKKPLFSSVSAISSLNNNRALSINCRKFTVGKNITPISTVKTSSNIIDEIKKNDVSNSINSEDKSLGFERNIPFKWLLKKIYIASTLGFSGSVIVGHSSLELFLIDDTLPFLFGLVGVFLSVQNFNKQKVKYETVDTIVDKSNSNSNDNSSSSVQRSFIKMIVPRYTFENIAPFIGLCVCSGVVISPLLILYSTTTIVKALALGGVVSGTAIYSLSKMKQDVTIQPYRPAIYGSLMGFAGVGVLSLISYLLHGPESFYQTIKTVNLYASVAISTGLIVYGTKDAIKLSKQNLKPNFLKVSLDLIRIMIIYK</sequence>
<evidence type="ECO:0000256" key="1">
    <source>
        <dbReference type="SAM" id="Phobius"/>
    </source>
</evidence>
<proteinExistence type="predicted"/>
<dbReference type="GeneID" id="10506018"/>
<feature type="transmembrane region" description="Helical" evidence="1">
    <location>
        <begin position="124"/>
        <end position="144"/>
    </location>
</feature>
<dbReference type="InParanoid" id="F0ZXX1"/>